<accession>A0A1Y0ZIE1</accession>
<name>A0A1Y0ZIE1_9HYPH</name>
<reference evidence="4" key="2">
    <citation type="submission" date="2015-01" db="EMBL/GenBank/DDBJ databases">
        <title>Complete genome sequence of Methylobacterium aquaticum strain 22A.</title>
        <authorList>
            <person name="Tani A."/>
            <person name="Ogura Y."/>
            <person name="Hayashi T."/>
        </authorList>
    </citation>
    <scope>NUCLEOTIDE SEQUENCE [LARGE SCALE GENOMIC DNA]</scope>
    <source>
        <strain evidence="4">MA-22A</strain>
    </source>
</reference>
<feature type="domain" description="Phage tail lysozyme" evidence="2">
    <location>
        <begin position="95"/>
        <end position="220"/>
    </location>
</feature>
<proteinExistence type="predicted"/>
<feature type="region of interest" description="Disordered" evidence="1">
    <location>
        <begin position="128"/>
        <end position="147"/>
    </location>
</feature>
<dbReference type="Proteomes" id="UP000061432">
    <property type="component" value="Chromosome"/>
</dbReference>
<gene>
    <name evidence="3" type="ORF">Maq22A_c27790</name>
</gene>
<dbReference type="STRING" id="270351.Maq22A_c27790"/>
<evidence type="ECO:0000313" key="3">
    <source>
        <dbReference type="EMBL" id="BAR47064.1"/>
    </source>
</evidence>
<evidence type="ECO:0000259" key="2">
    <source>
        <dbReference type="Pfam" id="PF18013"/>
    </source>
</evidence>
<reference evidence="3 4" key="1">
    <citation type="journal article" date="2015" name="Genome Announc.">
        <title>Complete Genome Sequence of Methylobacterium aquaticum Strain 22A, Isolated from Racomitrium japonicum Moss.</title>
        <authorList>
            <person name="Tani A."/>
            <person name="Ogura Y."/>
            <person name="Hayashi T."/>
            <person name="Kimbara K."/>
        </authorList>
    </citation>
    <scope>NUCLEOTIDE SEQUENCE [LARGE SCALE GENOMIC DNA]</scope>
    <source>
        <strain evidence="3 4">MA-22A</strain>
    </source>
</reference>
<evidence type="ECO:0000313" key="4">
    <source>
        <dbReference type="Proteomes" id="UP000061432"/>
    </source>
</evidence>
<dbReference type="KEGG" id="maqu:Maq22A_c27790"/>
<dbReference type="InterPro" id="IPR041219">
    <property type="entry name" value="Phage_lysozyme2"/>
</dbReference>
<feature type="compositionally biased region" description="Polar residues" evidence="1">
    <location>
        <begin position="128"/>
        <end position="139"/>
    </location>
</feature>
<evidence type="ECO:0000256" key="1">
    <source>
        <dbReference type="SAM" id="MobiDB-lite"/>
    </source>
</evidence>
<sequence>MSAGASVYQMVTGLGDAFSKSYGEARRQAQEDEAPGLIANLIGTYQGGAAAGPGALPAAAPASGQPAGKLPAFAGGDASMRIPATGGPLETRFVDALKAGGLTNPAGLAAMTAYANRESGFKPSAITGSWSDPSESGQPGTSGGILSWRGDRFANMRRFTAGAEDPVTAQAKFALTENPNLTQALQNAKSAEEANSLMANAWRFAGYDRPGGGEHAARLGTTRTYLARLGGAPAGAEQVAQQAPTRQLPAPATAAVAPASLAFARPIGPAMTMPDAPAQQAATPESSAADRPAPGARPAGFMVPGQDAPTPSAAPIAAPQTAAQGFAGFGAPASRVSPQMQAALTAAWRNPQTRPMATAIYGQMLKGQDSAWKLSSMGDQPVLFNERTAQIVPVGQAKRQTATVGNTVIDTATGQPIYRGEQDPRTATVGNTIVDLRTGQPVYQGEKDEKFTYQAMPGVGMVALHPTDPSQSRVIIAGQQPRPFTDAEMQAWRVPQGVGGGMGADGKPFTLGAAPKTEINIDNKGAGKFAEKANELQAKRYSEMVEAADNAVPLRADIDTMASLGEQISTGKLAEARLGLAQYAKAAGLDSVANGLTAGKMGEMEAYTALADKITPRMRVPGSGSTSDAEGRAFKNSLPSLLKSAEGNRIIVDTFRGLADYQAQAGDIAGRALRGEISQAEADQGIRALPNPYSRFREHQGKQPGAQGSGGLPKEGDRTRIPGGMSPAAALAEAKKAMASGKDPAAVRARLRSWGIDDARLDQ</sequence>
<organism evidence="3 4">
    <name type="scientific">Methylobacterium aquaticum</name>
    <dbReference type="NCBI Taxonomy" id="270351"/>
    <lineage>
        <taxon>Bacteria</taxon>
        <taxon>Pseudomonadati</taxon>
        <taxon>Pseudomonadota</taxon>
        <taxon>Alphaproteobacteria</taxon>
        <taxon>Hyphomicrobiales</taxon>
        <taxon>Methylobacteriaceae</taxon>
        <taxon>Methylobacterium</taxon>
    </lineage>
</organism>
<dbReference type="AlphaFoldDB" id="A0A1Y0ZIE1"/>
<dbReference type="RefSeq" id="WP_210184360.1">
    <property type="nucleotide sequence ID" value="NZ_AP014704.1"/>
</dbReference>
<feature type="region of interest" description="Disordered" evidence="1">
    <location>
        <begin position="695"/>
        <end position="725"/>
    </location>
</feature>
<dbReference type="Pfam" id="PF18013">
    <property type="entry name" value="Phage_lysozyme2"/>
    <property type="match status" value="1"/>
</dbReference>
<dbReference type="Gene3D" id="1.10.530.10">
    <property type="match status" value="1"/>
</dbReference>
<dbReference type="EMBL" id="AP014704">
    <property type="protein sequence ID" value="BAR47064.1"/>
    <property type="molecule type" value="Genomic_DNA"/>
</dbReference>
<protein>
    <recommendedName>
        <fullName evidence="2">Phage tail lysozyme domain-containing protein</fullName>
    </recommendedName>
</protein>
<feature type="compositionally biased region" description="Low complexity" evidence="1">
    <location>
        <begin position="289"/>
        <end position="299"/>
    </location>
</feature>
<feature type="region of interest" description="Disordered" evidence="1">
    <location>
        <begin position="273"/>
        <end position="299"/>
    </location>
</feature>